<reference evidence="1 2" key="1">
    <citation type="submission" date="2024-02" db="EMBL/GenBank/DDBJ databases">
        <authorList>
            <person name="Chen Y."/>
            <person name="Shah S."/>
            <person name="Dougan E. K."/>
            <person name="Thang M."/>
            <person name="Chan C."/>
        </authorList>
    </citation>
    <scope>NUCLEOTIDE SEQUENCE [LARGE SCALE GENOMIC DNA]</scope>
</reference>
<sequence>MDSGGFADPDGKDAEIGVMLYEQFKRRGAPSAILLCSAGVRYDEMCQRVVGFLQRVFGDQALSRVIFVLTKHPLDDRGLKMHEKDAGREVPKQPDDKWRTATVLRWREELSTGLNKEMNDPKKHKWLGGTAAVPVLILDSHAKLFDDVADESEVTLFDDQVKFMLELSTKEPLRFLEALDNKLTDFLEAGVPQVVADFLQDADKSKEGQETFFKRNSYLEFLQKKLQDEENGLSMRLCEQLGAIVEQEIKDDMRKYQMTPEDLKKIKAHKLYNQCDEGTFDRTFALGVGATGAVAGYGVGLSVYAATAVTGLASTGIGLIIAGAVGVLGGTIWAVTTAAWTRQVAIAEVQEQVLQNIDDPEKNVKENMRDAAMRLFFDYTRVMADAQAKLNSLSQDSG</sequence>
<evidence type="ECO:0000313" key="1">
    <source>
        <dbReference type="EMBL" id="CAK9038485.1"/>
    </source>
</evidence>
<dbReference type="Proteomes" id="UP001642464">
    <property type="component" value="Unassembled WGS sequence"/>
</dbReference>
<dbReference type="Gene3D" id="3.40.50.300">
    <property type="entry name" value="P-loop containing nucleotide triphosphate hydrolases"/>
    <property type="match status" value="1"/>
</dbReference>
<keyword evidence="2" id="KW-1185">Reference proteome</keyword>
<accession>A0ABP0LH56</accession>
<name>A0ABP0LH56_9DINO</name>
<evidence type="ECO:0000313" key="2">
    <source>
        <dbReference type="Proteomes" id="UP001642464"/>
    </source>
</evidence>
<gene>
    <name evidence="1" type="ORF">SCF082_LOCUS22636</name>
</gene>
<protein>
    <submittedName>
        <fullName evidence="1">Uncharacterized protein</fullName>
    </submittedName>
</protein>
<dbReference type="EMBL" id="CAXAMM010016251">
    <property type="protein sequence ID" value="CAK9038485.1"/>
    <property type="molecule type" value="Genomic_DNA"/>
</dbReference>
<organism evidence="1 2">
    <name type="scientific">Durusdinium trenchii</name>
    <dbReference type="NCBI Taxonomy" id="1381693"/>
    <lineage>
        <taxon>Eukaryota</taxon>
        <taxon>Sar</taxon>
        <taxon>Alveolata</taxon>
        <taxon>Dinophyceae</taxon>
        <taxon>Suessiales</taxon>
        <taxon>Symbiodiniaceae</taxon>
        <taxon>Durusdinium</taxon>
    </lineage>
</organism>
<dbReference type="InterPro" id="IPR027417">
    <property type="entry name" value="P-loop_NTPase"/>
</dbReference>
<proteinExistence type="predicted"/>
<comment type="caution">
    <text evidence="1">The sequence shown here is derived from an EMBL/GenBank/DDBJ whole genome shotgun (WGS) entry which is preliminary data.</text>
</comment>